<name>A0A0H2RV24_9AGAM</name>
<keyword evidence="2" id="KW-1185">Reference proteome</keyword>
<sequence length="132" mass="15253">MIGLANDIYSYKLERTTNQDANNLITILMKEKGFSLQRSVDYVGDQFKSLLDVFNKNEACLPSFDAEGDEALRRYILSTKQSIIGYMHWCFDTHRYFTPEDGDVRRTLIVRLTDDALDERAMRTNTGPENSK</sequence>
<dbReference type="Gene3D" id="1.10.600.10">
    <property type="entry name" value="Farnesyl Diphosphate Synthase"/>
    <property type="match status" value="1"/>
</dbReference>
<dbReference type="Proteomes" id="UP000053477">
    <property type="component" value="Unassembled WGS sequence"/>
</dbReference>
<dbReference type="InterPro" id="IPR008949">
    <property type="entry name" value="Isoprenoid_synthase_dom_sf"/>
</dbReference>
<dbReference type="Pfam" id="PF19086">
    <property type="entry name" value="Terpene_syn_C_2"/>
    <property type="match status" value="1"/>
</dbReference>
<reference evidence="1 2" key="1">
    <citation type="submission" date="2015-04" db="EMBL/GenBank/DDBJ databases">
        <title>Complete genome sequence of Schizopora paradoxa KUC8140, a cosmopolitan wood degrader in East Asia.</title>
        <authorList>
            <consortium name="DOE Joint Genome Institute"/>
            <person name="Min B."/>
            <person name="Park H."/>
            <person name="Jang Y."/>
            <person name="Kim J.-J."/>
            <person name="Kim K.H."/>
            <person name="Pangilinan J."/>
            <person name="Lipzen A."/>
            <person name="Riley R."/>
            <person name="Grigoriev I.V."/>
            <person name="Spatafora J.W."/>
            <person name="Choi I.-G."/>
        </authorList>
    </citation>
    <scope>NUCLEOTIDE SEQUENCE [LARGE SCALE GENOMIC DNA]</scope>
    <source>
        <strain evidence="1 2">KUC8140</strain>
    </source>
</reference>
<proteinExistence type="predicted"/>
<accession>A0A0H2RV24</accession>
<evidence type="ECO:0000313" key="1">
    <source>
        <dbReference type="EMBL" id="KLO08651.1"/>
    </source>
</evidence>
<gene>
    <name evidence="1" type="ORF">SCHPADRAFT_1000785</name>
</gene>
<dbReference type="EMBL" id="KQ086082">
    <property type="protein sequence ID" value="KLO08651.1"/>
    <property type="molecule type" value="Genomic_DNA"/>
</dbReference>
<evidence type="ECO:0000313" key="2">
    <source>
        <dbReference type="Proteomes" id="UP000053477"/>
    </source>
</evidence>
<dbReference type="SUPFAM" id="SSF48576">
    <property type="entry name" value="Terpenoid synthases"/>
    <property type="match status" value="1"/>
</dbReference>
<dbReference type="AlphaFoldDB" id="A0A0H2RV24"/>
<dbReference type="InParanoid" id="A0A0H2RV24"/>
<evidence type="ECO:0008006" key="3">
    <source>
        <dbReference type="Google" id="ProtNLM"/>
    </source>
</evidence>
<organism evidence="1 2">
    <name type="scientific">Schizopora paradoxa</name>
    <dbReference type="NCBI Taxonomy" id="27342"/>
    <lineage>
        <taxon>Eukaryota</taxon>
        <taxon>Fungi</taxon>
        <taxon>Dikarya</taxon>
        <taxon>Basidiomycota</taxon>
        <taxon>Agaricomycotina</taxon>
        <taxon>Agaricomycetes</taxon>
        <taxon>Hymenochaetales</taxon>
        <taxon>Schizoporaceae</taxon>
        <taxon>Schizopora</taxon>
    </lineage>
</organism>
<dbReference type="OrthoDB" id="2861623at2759"/>
<protein>
    <recommendedName>
        <fullName evidence="3">Terpenoid synthase</fullName>
    </recommendedName>
</protein>